<dbReference type="EMBL" id="CAJPDQ010000008">
    <property type="protein sequence ID" value="CAF9913938.1"/>
    <property type="molecule type" value="Genomic_DNA"/>
</dbReference>
<reference evidence="1" key="1">
    <citation type="submission" date="2021-03" db="EMBL/GenBank/DDBJ databases">
        <authorList>
            <person name="Tagirdzhanova G."/>
        </authorList>
    </citation>
    <scope>NUCLEOTIDE SEQUENCE</scope>
</reference>
<evidence type="ECO:0000313" key="2">
    <source>
        <dbReference type="Proteomes" id="UP000664169"/>
    </source>
</evidence>
<protein>
    <submittedName>
        <fullName evidence="1">Uncharacterized protein</fullName>
    </submittedName>
</protein>
<dbReference type="Pfam" id="PF12520">
    <property type="entry name" value="DUF3723"/>
    <property type="match status" value="1"/>
</dbReference>
<proteinExistence type="predicted"/>
<dbReference type="AlphaFoldDB" id="A0A8H3EY23"/>
<organism evidence="1 2">
    <name type="scientific">Gomphillus americanus</name>
    <dbReference type="NCBI Taxonomy" id="1940652"/>
    <lineage>
        <taxon>Eukaryota</taxon>
        <taxon>Fungi</taxon>
        <taxon>Dikarya</taxon>
        <taxon>Ascomycota</taxon>
        <taxon>Pezizomycotina</taxon>
        <taxon>Lecanoromycetes</taxon>
        <taxon>OSLEUM clade</taxon>
        <taxon>Ostropomycetidae</taxon>
        <taxon>Ostropales</taxon>
        <taxon>Graphidaceae</taxon>
        <taxon>Gomphilloideae</taxon>
        <taxon>Gomphillus</taxon>
    </lineage>
</organism>
<accession>A0A8H3EY23</accession>
<name>A0A8H3EY23_9LECA</name>
<keyword evidence="2" id="KW-1185">Reference proteome</keyword>
<gene>
    <name evidence="1" type="ORF">GOMPHAMPRED_008066</name>
</gene>
<evidence type="ECO:0000313" key="1">
    <source>
        <dbReference type="EMBL" id="CAF9913938.1"/>
    </source>
</evidence>
<comment type="caution">
    <text evidence="1">The sequence shown here is derived from an EMBL/GenBank/DDBJ whole genome shotgun (WGS) entry which is preliminary data.</text>
</comment>
<dbReference type="InterPro" id="IPR022198">
    <property type="entry name" value="DUF3723"/>
</dbReference>
<sequence>MHQPEELTHYLRLIHQIWEEVLLQDTGLFDHLDYNSVQALQLLNSGQYPADASFIKISMNKSHTISNDHEYKPARKNPGAIAQHDNQHPLAYNISGRHDVAGAMQHSSSRAPRP</sequence>
<dbReference type="Proteomes" id="UP000664169">
    <property type="component" value="Unassembled WGS sequence"/>
</dbReference>